<evidence type="ECO:0000313" key="4">
    <source>
        <dbReference type="EMBL" id="WXB93667.1"/>
    </source>
</evidence>
<feature type="region of interest" description="Disordered" evidence="1">
    <location>
        <begin position="36"/>
        <end position="77"/>
    </location>
</feature>
<evidence type="ECO:0008006" key="6">
    <source>
        <dbReference type="Google" id="ProtNLM"/>
    </source>
</evidence>
<evidence type="ECO:0000256" key="1">
    <source>
        <dbReference type="SAM" id="MobiDB-lite"/>
    </source>
</evidence>
<dbReference type="EMBL" id="CP147404">
    <property type="protein sequence ID" value="WXB93667.1"/>
    <property type="molecule type" value="Genomic_DNA"/>
</dbReference>
<evidence type="ECO:0000313" key="5">
    <source>
        <dbReference type="Proteomes" id="UP001387364"/>
    </source>
</evidence>
<keyword evidence="2" id="KW-0812">Transmembrane</keyword>
<proteinExistence type="predicted"/>
<dbReference type="Proteomes" id="UP001387364">
    <property type="component" value="Chromosome"/>
</dbReference>
<feature type="transmembrane region" description="Helical" evidence="2">
    <location>
        <begin position="102"/>
        <end position="125"/>
    </location>
</feature>
<keyword evidence="3" id="KW-0732">Signal</keyword>
<sequence>MIKKIMASLLVLSLCFVPVAHMLDQNANVASAKKYNSGKKSYNSNSTNSNSPSTFKKENDKKDSMTTAKKSTATKSNKGGFLKGMMLGGLAGLLFGSLLGNLGVLGSILGFMINTLAIVAIVMIVRKIFTSLKKKRKDDQAWER</sequence>
<keyword evidence="2" id="KW-0472">Membrane</keyword>
<feature type="signal peptide" evidence="3">
    <location>
        <begin position="1"/>
        <end position="22"/>
    </location>
</feature>
<keyword evidence="2" id="KW-1133">Transmembrane helix</keyword>
<organism evidence="4 5">
    <name type="scientific">Bacillus kandeliae</name>
    <dbReference type="NCBI Taxonomy" id="3129297"/>
    <lineage>
        <taxon>Bacteria</taxon>
        <taxon>Bacillati</taxon>
        <taxon>Bacillota</taxon>
        <taxon>Bacilli</taxon>
        <taxon>Bacillales</taxon>
        <taxon>Bacillaceae</taxon>
        <taxon>Bacillus</taxon>
    </lineage>
</organism>
<accession>A0ABZ2N8T4</accession>
<feature type="compositionally biased region" description="Basic and acidic residues" evidence="1">
    <location>
        <begin position="55"/>
        <end position="64"/>
    </location>
</feature>
<feature type="compositionally biased region" description="Low complexity" evidence="1">
    <location>
        <begin position="36"/>
        <end position="54"/>
    </location>
</feature>
<protein>
    <recommendedName>
        <fullName evidence="6">Preprotein translocase subunit Tim44</fullName>
    </recommendedName>
</protein>
<keyword evidence="5" id="KW-1185">Reference proteome</keyword>
<feature type="compositionally biased region" description="Low complexity" evidence="1">
    <location>
        <begin position="65"/>
        <end position="77"/>
    </location>
</feature>
<feature type="chain" id="PRO_5047196494" description="Preprotein translocase subunit Tim44" evidence="3">
    <location>
        <begin position="23"/>
        <end position="144"/>
    </location>
</feature>
<gene>
    <name evidence="4" type="ORF">WDJ61_03180</name>
</gene>
<name>A0ABZ2N8T4_9BACI</name>
<dbReference type="RefSeq" id="WP_338753086.1">
    <property type="nucleotide sequence ID" value="NZ_CP147404.1"/>
</dbReference>
<evidence type="ECO:0000256" key="3">
    <source>
        <dbReference type="SAM" id="SignalP"/>
    </source>
</evidence>
<evidence type="ECO:0000256" key="2">
    <source>
        <dbReference type="SAM" id="Phobius"/>
    </source>
</evidence>
<reference evidence="4 5" key="1">
    <citation type="submission" date="2024-02" db="EMBL/GenBank/DDBJ databases">
        <title>Seven novel Bacillus-like species.</title>
        <authorList>
            <person name="Liu G."/>
        </authorList>
    </citation>
    <scope>NUCLEOTIDE SEQUENCE [LARGE SCALE GENOMIC DNA]</scope>
    <source>
        <strain evidence="4 5">FJAT-52991</strain>
    </source>
</reference>